<keyword evidence="3" id="KW-1185">Reference proteome</keyword>
<protein>
    <submittedName>
        <fullName evidence="2">Uncharacterized protein</fullName>
    </submittedName>
</protein>
<keyword evidence="1" id="KW-1133">Transmembrane helix</keyword>
<accession>A0A379LRB9</accession>
<evidence type="ECO:0000256" key="1">
    <source>
        <dbReference type="SAM" id="Phobius"/>
    </source>
</evidence>
<dbReference type="AlphaFoldDB" id="A0A379LRB9"/>
<evidence type="ECO:0000313" key="3">
    <source>
        <dbReference type="Proteomes" id="UP000254640"/>
    </source>
</evidence>
<dbReference type="Proteomes" id="UP000254640">
    <property type="component" value="Unassembled WGS sequence"/>
</dbReference>
<feature type="transmembrane region" description="Helical" evidence="1">
    <location>
        <begin position="7"/>
        <end position="27"/>
    </location>
</feature>
<evidence type="ECO:0000313" key="2">
    <source>
        <dbReference type="EMBL" id="SUE06736.1"/>
    </source>
</evidence>
<gene>
    <name evidence="2" type="ORF">NCTC9381_05599</name>
</gene>
<reference evidence="2 3" key="1">
    <citation type="submission" date="2018-06" db="EMBL/GenBank/DDBJ databases">
        <authorList>
            <consortium name="Pathogen Informatics"/>
            <person name="Doyle S."/>
        </authorList>
    </citation>
    <scope>NUCLEOTIDE SEQUENCE [LARGE SCALE GENOMIC DNA]</scope>
    <source>
        <strain evidence="2 3">NCTC9381</strain>
    </source>
</reference>
<dbReference type="RefSeq" id="WP_140417616.1">
    <property type="nucleotide sequence ID" value="NZ_CP077368.1"/>
</dbReference>
<keyword evidence="1" id="KW-0812">Transmembrane</keyword>
<sequence>MLKSNKVFVWSVCASVIFSASINYAYFKSTRLIYTCSSELTLAYPDGYRIYASFIGFNYSDGSGLSTYRGTVINGDKEYILNSDMPYRIQGAKVKSITYDQTVKKNNDTVPEDITFKKMLSKDSTYYLSFYASPDGDVIVKDRGSVTYICSH</sequence>
<name>A0A379LRB9_ENTAG</name>
<proteinExistence type="predicted"/>
<organism evidence="2 3">
    <name type="scientific">Enterobacter agglomerans</name>
    <name type="common">Erwinia herbicola</name>
    <name type="synonym">Pantoea agglomerans</name>
    <dbReference type="NCBI Taxonomy" id="549"/>
    <lineage>
        <taxon>Bacteria</taxon>
        <taxon>Pseudomonadati</taxon>
        <taxon>Pseudomonadota</taxon>
        <taxon>Gammaproteobacteria</taxon>
        <taxon>Enterobacterales</taxon>
        <taxon>Erwiniaceae</taxon>
        <taxon>Pantoea</taxon>
        <taxon>Pantoea agglomerans group</taxon>
    </lineage>
</organism>
<dbReference type="EMBL" id="UGSO01000002">
    <property type="protein sequence ID" value="SUE06736.1"/>
    <property type="molecule type" value="Genomic_DNA"/>
</dbReference>
<keyword evidence="1" id="KW-0472">Membrane</keyword>
<dbReference type="GeneID" id="66827526"/>